<proteinExistence type="predicted"/>
<sequence>MIRTIFIILFIALLTSACSKEDKHQSNYEGRGESWDVSVENSIFEKNDGQYFNITYSYKGPNDELRKISHLTFAQGTLLNTQIVNVFDYSHKEKLIAEGKYQEEEVNRFGTIFADLKNKKENYFKIEYRFNVTDKDSDFFKAIDSDRLNVQIEWENNHGKHHETIEIKGNDTQ</sequence>
<dbReference type="RefSeq" id="WP_209972298.1">
    <property type="nucleotide sequence ID" value="NZ_JAGGLB010000009.1"/>
</dbReference>
<dbReference type="Proteomes" id="UP001519287">
    <property type="component" value="Unassembled WGS sequence"/>
</dbReference>
<gene>
    <name evidence="1" type="ORF">J2Z66_003160</name>
</gene>
<keyword evidence="2" id="KW-1185">Reference proteome</keyword>
<organism evidence="1 2">
    <name type="scientific">Paenibacillus eucommiae</name>
    <dbReference type="NCBI Taxonomy" id="1355755"/>
    <lineage>
        <taxon>Bacteria</taxon>
        <taxon>Bacillati</taxon>
        <taxon>Bacillota</taxon>
        <taxon>Bacilli</taxon>
        <taxon>Bacillales</taxon>
        <taxon>Paenibacillaceae</taxon>
        <taxon>Paenibacillus</taxon>
    </lineage>
</organism>
<evidence type="ECO:0000313" key="2">
    <source>
        <dbReference type="Proteomes" id="UP001519287"/>
    </source>
</evidence>
<reference evidence="1 2" key="1">
    <citation type="submission" date="2021-03" db="EMBL/GenBank/DDBJ databases">
        <title>Genomic Encyclopedia of Type Strains, Phase IV (KMG-IV): sequencing the most valuable type-strain genomes for metagenomic binning, comparative biology and taxonomic classification.</title>
        <authorList>
            <person name="Goeker M."/>
        </authorList>
    </citation>
    <scope>NUCLEOTIDE SEQUENCE [LARGE SCALE GENOMIC DNA]</scope>
    <source>
        <strain evidence="1 2">DSM 26048</strain>
    </source>
</reference>
<dbReference type="EMBL" id="JAGGLB010000009">
    <property type="protein sequence ID" value="MBP1991553.1"/>
    <property type="molecule type" value="Genomic_DNA"/>
</dbReference>
<comment type="caution">
    <text evidence="1">The sequence shown here is derived from an EMBL/GenBank/DDBJ whole genome shotgun (WGS) entry which is preliminary data.</text>
</comment>
<dbReference type="PROSITE" id="PS51257">
    <property type="entry name" value="PROKAR_LIPOPROTEIN"/>
    <property type="match status" value="1"/>
</dbReference>
<accession>A0ABS4IVD6</accession>
<name>A0ABS4IVD6_9BACL</name>
<evidence type="ECO:0000313" key="1">
    <source>
        <dbReference type="EMBL" id="MBP1991553.1"/>
    </source>
</evidence>
<protein>
    <submittedName>
        <fullName evidence="1">Uncharacterized protein</fullName>
    </submittedName>
</protein>